<keyword evidence="6" id="KW-1185">Reference proteome</keyword>
<dbReference type="Proteomes" id="UP000635245">
    <property type="component" value="Unassembled WGS sequence"/>
</dbReference>
<organism evidence="5 6">
    <name type="scientific">Prauserella cavernicola</name>
    <dbReference type="NCBI Taxonomy" id="2800127"/>
    <lineage>
        <taxon>Bacteria</taxon>
        <taxon>Bacillati</taxon>
        <taxon>Actinomycetota</taxon>
        <taxon>Actinomycetes</taxon>
        <taxon>Pseudonocardiales</taxon>
        <taxon>Pseudonocardiaceae</taxon>
        <taxon>Prauserella</taxon>
    </lineage>
</organism>
<dbReference type="RefSeq" id="WP_200317582.1">
    <property type="nucleotide sequence ID" value="NZ_JAENJH010000002.1"/>
</dbReference>
<protein>
    <submittedName>
        <fullName evidence="5">GPP34 family phosphoprotein</fullName>
    </submittedName>
</protein>
<dbReference type="EMBL" id="JAENJH010000002">
    <property type="protein sequence ID" value="MBK1784875.1"/>
    <property type="molecule type" value="Genomic_DNA"/>
</dbReference>
<reference evidence="5" key="1">
    <citation type="submission" date="2020-12" db="EMBL/GenBank/DDBJ databases">
        <title>Prauserella sp. ASG 168, a novel actinomycete isolated from cave rock.</title>
        <authorList>
            <person name="Suriyachadkun C."/>
        </authorList>
    </citation>
    <scope>NUCLEOTIDE SEQUENCE</scope>
    <source>
        <strain evidence="5">ASG 168</strain>
    </source>
</reference>
<keyword evidence="3" id="KW-0446">Lipid-binding</keyword>
<evidence type="ECO:0000313" key="6">
    <source>
        <dbReference type="Proteomes" id="UP000635245"/>
    </source>
</evidence>
<dbReference type="InterPro" id="IPR008628">
    <property type="entry name" value="GPP34-like"/>
</dbReference>
<accession>A0A934QR67</accession>
<dbReference type="InterPro" id="IPR038261">
    <property type="entry name" value="GPP34-like_sf"/>
</dbReference>
<name>A0A934QR67_9PSEU</name>
<proteinExistence type="predicted"/>
<dbReference type="GO" id="GO:0070273">
    <property type="term" value="F:phosphatidylinositol-4-phosphate binding"/>
    <property type="evidence" value="ECO:0007669"/>
    <property type="project" value="InterPro"/>
</dbReference>
<evidence type="ECO:0000256" key="3">
    <source>
        <dbReference type="ARBA" id="ARBA00023121"/>
    </source>
</evidence>
<evidence type="ECO:0000256" key="4">
    <source>
        <dbReference type="ARBA" id="ARBA00023136"/>
    </source>
</evidence>
<keyword evidence="4" id="KW-0472">Membrane</keyword>
<dbReference type="AlphaFoldDB" id="A0A934QR67"/>
<dbReference type="Gene3D" id="1.10.3630.10">
    <property type="entry name" value="yeast vps74-n-term truncation variant domain like"/>
    <property type="match status" value="1"/>
</dbReference>
<evidence type="ECO:0000256" key="1">
    <source>
        <dbReference type="ARBA" id="ARBA00004255"/>
    </source>
</evidence>
<dbReference type="GO" id="GO:0012505">
    <property type="term" value="C:endomembrane system"/>
    <property type="evidence" value="ECO:0007669"/>
    <property type="project" value="UniProtKB-ARBA"/>
</dbReference>
<sequence length="214" mass="22353">MPELTIAEEVLLVALDDRTGAGRLRLGLDWAVAGAVVVDLVLAGKVTVADDDLVTVLDSTPTGVAHLDATLNAVAGGMKIGKVLRRTRRSAPDRALDSLIQKAILRRTTTRLLGVLPTRRYPSQAGAAESEVRARLAETVLNGRPADGRTAALAGVLYAGRLWRTAIPGGDRKKVKRKLRDISDGQTVSPAVGKAIVRTHGAIVAMTAAASSGG</sequence>
<comment type="subcellular location">
    <subcellularLocation>
        <location evidence="1">Golgi apparatus membrane</location>
        <topology evidence="1">Peripheral membrane protein</topology>
        <orientation evidence="1">Cytoplasmic side</orientation>
    </subcellularLocation>
</comment>
<comment type="caution">
    <text evidence="5">The sequence shown here is derived from an EMBL/GenBank/DDBJ whole genome shotgun (WGS) entry which is preliminary data.</text>
</comment>
<dbReference type="GO" id="GO:0005737">
    <property type="term" value="C:cytoplasm"/>
    <property type="evidence" value="ECO:0007669"/>
    <property type="project" value="UniProtKB-ARBA"/>
</dbReference>
<gene>
    <name evidence="5" type="ORF">JHE00_11100</name>
</gene>
<evidence type="ECO:0000313" key="5">
    <source>
        <dbReference type="EMBL" id="MBK1784875.1"/>
    </source>
</evidence>
<keyword evidence="2" id="KW-0333">Golgi apparatus</keyword>
<evidence type="ECO:0000256" key="2">
    <source>
        <dbReference type="ARBA" id="ARBA00023034"/>
    </source>
</evidence>
<dbReference type="Pfam" id="PF05719">
    <property type="entry name" value="GPP34"/>
    <property type="match status" value="1"/>
</dbReference>